<evidence type="ECO:0000313" key="5">
    <source>
        <dbReference type="Proteomes" id="UP001597400"/>
    </source>
</evidence>
<dbReference type="EMBL" id="JBHUGS010000003">
    <property type="protein sequence ID" value="MFD1951842.1"/>
    <property type="molecule type" value="Genomic_DNA"/>
</dbReference>
<dbReference type="SUPFAM" id="SSF56935">
    <property type="entry name" value="Porins"/>
    <property type="match status" value="1"/>
</dbReference>
<dbReference type="Proteomes" id="UP001597400">
    <property type="component" value="Unassembled WGS sequence"/>
</dbReference>
<protein>
    <submittedName>
        <fullName evidence="4">DcaP family trimeric outer membrane transporter</fullName>
    </submittedName>
</protein>
<feature type="coiled-coil region" evidence="1">
    <location>
        <begin position="41"/>
        <end position="68"/>
    </location>
</feature>
<dbReference type="RefSeq" id="WP_380930734.1">
    <property type="nucleotide sequence ID" value="NZ_JBHUGS010000003.1"/>
</dbReference>
<evidence type="ECO:0000256" key="3">
    <source>
        <dbReference type="SAM" id="SignalP"/>
    </source>
</evidence>
<accession>A0ABW4TYU5</accession>
<feature type="signal peptide" evidence="3">
    <location>
        <begin position="1"/>
        <end position="29"/>
    </location>
</feature>
<proteinExistence type="predicted"/>
<keyword evidence="5" id="KW-1185">Reference proteome</keyword>
<sequence length="511" mass="53001">MRRFKRCASRMLLLSGTAMLVTTAGPAAAQGAGSPGTSAREAALEARLKLLEQAVSDLRSELVRSRASSSVAASTAPVATGASAGAAPTAVASASSGSSGPSGPSASSGPGVNPQVASAGTAGGPTANSTASSTASSPSGDGFRIGNTTVKLNGFVRLNVIASRYSDGEVAVGGLGKEFFLPQQIPVGGGFSSEDLLLSARQTRLGFSTSTPVNGTDIKTLIEFDFALATAPVGAQRATNPYTPTFRRGFIEYGRWLVGQEWSTFQNLGVLPETTDFVGPLDGTVFNRQALIRYTVPLRPGMTLQLAAENPETETALPTNAALVDTDDDRLPDVVARVNWKGTLGEFALAGIARELRTDTLGVGDSAFGWGVSGSGKIPFGARHDLRFMATYGQGIGRYLGLGYVPDAIYGGTAQSLGRIDNFAAFAALKLGWSATVRSTFMGSYQSADYPEGVIVTGLANAKSYGGAANLFWTPAKGFDLGIEYRHAVRELLSGDKGALDRVEFAVKYGF</sequence>
<keyword evidence="1" id="KW-0175">Coiled coil</keyword>
<evidence type="ECO:0000256" key="1">
    <source>
        <dbReference type="SAM" id="Coils"/>
    </source>
</evidence>
<name>A0ABW4TYU5_9SPHN</name>
<keyword evidence="3" id="KW-0732">Signal</keyword>
<gene>
    <name evidence="4" type="ORF">ACFSGX_13800</name>
</gene>
<dbReference type="Pfam" id="PF19577">
    <property type="entry name" value="DcaP"/>
    <property type="match status" value="1"/>
</dbReference>
<evidence type="ECO:0000313" key="4">
    <source>
        <dbReference type="EMBL" id="MFD1951842.1"/>
    </source>
</evidence>
<organism evidence="4 5">
    <name type="scientific">Sphingomonas arantia</name>
    <dbReference type="NCBI Taxonomy" id="1460676"/>
    <lineage>
        <taxon>Bacteria</taxon>
        <taxon>Pseudomonadati</taxon>
        <taxon>Pseudomonadota</taxon>
        <taxon>Alphaproteobacteria</taxon>
        <taxon>Sphingomonadales</taxon>
        <taxon>Sphingomonadaceae</taxon>
        <taxon>Sphingomonas</taxon>
    </lineage>
</organism>
<feature type="chain" id="PRO_5046519270" evidence="3">
    <location>
        <begin position="30"/>
        <end position="511"/>
    </location>
</feature>
<evidence type="ECO:0000256" key="2">
    <source>
        <dbReference type="SAM" id="MobiDB-lite"/>
    </source>
</evidence>
<dbReference type="InterPro" id="IPR045748">
    <property type="entry name" value="DcaP"/>
</dbReference>
<feature type="compositionally biased region" description="Low complexity" evidence="2">
    <location>
        <begin position="91"/>
        <end position="140"/>
    </location>
</feature>
<reference evidence="5" key="1">
    <citation type="journal article" date="2019" name="Int. J. Syst. Evol. Microbiol.">
        <title>The Global Catalogue of Microorganisms (GCM) 10K type strain sequencing project: providing services to taxonomists for standard genome sequencing and annotation.</title>
        <authorList>
            <consortium name="The Broad Institute Genomics Platform"/>
            <consortium name="The Broad Institute Genome Sequencing Center for Infectious Disease"/>
            <person name="Wu L."/>
            <person name="Ma J."/>
        </authorList>
    </citation>
    <scope>NUCLEOTIDE SEQUENCE [LARGE SCALE GENOMIC DNA]</scope>
    <source>
        <strain evidence="5">CGMCC 1.12702</strain>
    </source>
</reference>
<comment type="caution">
    <text evidence="4">The sequence shown here is derived from an EMBL/GenBank/DDBJ whole genome shotgun (WGS) entry which is preliminary data.</text>
</comment>
<feature type="region of interest" description="Disordered" evidence="2">
    <location>
        <begin position="91"/>
        <end position="143"/>
    </location>
</feature>